<protein>
    <submittedName>
        <fullName evidence="1">Uncharacterized protein</fullName>
    </submittedName>
</protein>
<evidence type="ECO:0000313" key="2">
    <source>
        <dbReference type="Proteomes" id="UP000294335"/>
    </source>
</evidence>
<keyword evidence="2" id="KW-1185">Reference proteome</keyword>
<dbReference type="AlphaFoldDB" id="A0AAQ1SSD3"/>
<dbReference type="EMBL" id="OPYN01000057">
    <property type="protein sequence ID" value="SPO59394.1"/>
    <property type="molecule type" value="Genomic_DNA"/>
</dbReference>
<comment type="caution">
    <text evidence="1">The sequence shown here is derived from an EMBL/GenBank/DDBJ whole genome shotgun (WGS) entry which is preliminary data.</text>
</comment>
<organism evidence="1 2">
    <name type="scientific">Pseudomonas inefficax</name>
    <dbReference type="NCBI Taxonomy" id="2078786"/>
    <lineage>
        <taxon>Bacteria</taxon>
        <taxon>Pseudomonadati</taxon>
        <taxon>Pseudomonadota</taxon>
        <taxon>Gammaproteobacteria</taxon>
        <taxon>Pseudomonadales</taxon>
        <taxon>Pseudomonadaceae</taxon>
        <taxon>Pseudomonas</taxon>
    </lineage>
</organism>
<dbReference type="RefSeq" id="WP_177421252.1">
    <property type="nucleotide sequence ID" value="NZ_OPYN01000057.1"/>
</dbReference>
<dbReference type="Proteomes" id="UP000294335">
    <property type="component" value="Unassembled WGS sequence"/>
</dbReference>
<gene>
    <name evidence="1" type="ORF">JV551A3_V1_570039</name>
</gene>
<evidence type="ECO:0000313" key="1">
    <source>
        <dbReference type="EMBL" id="SPO59394.1"/>
    </source>
</evidence>
<sequence length="73" mass="7788">MNKPVPDPPVSDLTYQAAKSQATQVMDNLSGTILQYLDAEAPALRSSLLEAMSAQTDLLQALLAQMKALEAKA</sequence>
<reference evidence="1 2" key="1">
    <citation type="submission" date="2018-02" db="EMBL/GenBank/DDBJ databases">
        <authorList>
            <person name="Dubost A."/>
        </authorList>
    </citation>
    <scope>NUCLEOTIDE SEQUENCE [LARGE SCALE GENOMIC DNA]</scope>
    <source>
        <strain evidence="2">JV551A3</strain>
    </source>
</reference>
<proteinExistence type="predicted"/>
<accession>A0AAQ1SSD3</accession>
<name>A0AAQ1SSD3_9PSED</name>